<evidence type="ECO:0000256" key="1">
    <source>
        <dbReference type="ARBA" id="ARBA00004123"/>
    </source>
</evidence>
<comment type="caution">
    <text evidence="6">The sequence shown here is derived from an EMBL/GenBank/DDBJ whole genome shotgun (WGS) entry which is preliminary data.</text>
</comment>
<keyword evidence="7" id="KW-1185">Reference proteome</keyword>
<dbReference type="Pfam" id="PF09766">
    <property type="entry name" value="FmiP_Thoc5"/>
    <property type="match status" value="1"/>
</dbReference>
<reference evidence="6" key="1">
    <citation type="submission" date="2021-03" db="EMBL/GenBank/DDBJ databases">
        <authorList>
            <person name="Tagirdzhanova G."/>
        </authorList>
    </citation>
    <scope>NUCLEOTIDE SEQUENCE</scope>
</reference>
<protein>
    <recommendedName>
        <fullName evidence="8">THO complex subunit 5</fullName>
    </recommendedName>
</protein>
<dbReference type="EMBL" id="CAJPDQ010000014">
    <property type="protein sequence ID" value="CAF9919360.1"/>
    <property type="molecule type" value="Genomic_DNA"/>
</dbReference>
<sequence>MSALDFQTLITSPILQSLLSSSKTTQESALSLLSTPSTTDTNNPTPPPQHHTTLLAQLSHLRTLHRQTTLALRSTKTETSNARSDVDSLHLTLQNLLYEQSHLRAEIEACESYSHLYTDLPLEDVDSFLIAHPDLADADTHALTLARIERERVQREELERERLALVKKKQALVKENLKRKEDLQGLDGRMEAFIDAARPIEKVLGLGVEDKEKIGVGEDGATGKDVANG</sequence>
<proteinExistence type="inferred from homology"/>
<keyword evidence="3" id="KW-0539">Nucleus</keyword>
<feature type="compositionally biased region" description="Low complexity" evidence="5">
    <location>
        <begin position="30"/>
        <end position="43"/>
    </location>
</feature>
<dbReference type="Proteomes" id="UP000664169">
    <property type="component" value="Unassembled WGS sequence"/>
</dbReference>
<dbReference type="OrthoDB" id="20582at2759"/>
<accession>A0A8H3IFZ0</accession>
<feature type="coiled-coil region" evidence="4">
    <location>
        <begin position="141"/>
        <end position="175"/>
    </location>
</feature>
<evidence type="ECO:0008006" key="8">
    <source>
        <dbReference type="Google" id="ProtNLM"/>
    </source>
</evidence>
<organism evidence="6 7">
    <name type="scientific">Gomphillus americanus</name>
    <dbReference type="NCBI Taxonomy" id="1940652"/>
    <lineage>
        <taxon>Eukaryota</taxon>
        <taxon>Fungi</taxon>
        <taxon>Dikarya</taxon>
        <taxon>Ascomycota</taxon>
        <taxon>Pezizomycotina</taxon>
        <taxon>Lecanoromycetes</taxon>
        <taxon>OSLEUM clade</taxon>
        <taxon>Ostropomycetidae</taxon>
        <taxon>Ostropales</taxon>
        <taxon>Graphidaceae</taxon>
        <taxon>Gomphilloideae</taxon>
        <taxon>Gomphillus</taxon>
    </lineage>
</organism>
<evidence type="ECO:0000256" key="4">
    <source>
        <dbReference type="SAM" id="Coils"/>
    </source>
</evidence>
<evidence type="ECO:0000256" key="5">
    <source>
        <dbReference type="SAM" id="MobiDB-lite"/>
    </source>
</evidence>
<evidence type="ECO:0000256" key="2">
    <source>
        <dbReference type="ARBA" id="ARBA00008044"/>
    </source>
</evidence>
<dbReference type="GO" id="GO:0003729">
    <property type="term" value="F:mRNA binding"/>
    <property type="evidence" value="ECO:0007669"/>
    <property type="project" value="TreeGrafter"/>
</dbReference>
<dbReference type="PANTHER" id="PTHR13375:SF3">
    <property type="entry name" value="THO COMPLEX SUBUNIT 5 HOMOLOG"/>
    <property type="match status" value="1"/>
</dbReference>
<dbReference type="AlphaFoldDB" id="A0A8H3IFZ0"/>
<feature type="region of interest" description="Disordered" evidence="5">
    <location>
        <begin position="29"/>
        <end position="49"/>
    </location>
</feature>
<dbReference type="PANTHER" id="PTHR13375">
    <property type="entry name" value="FMS INTERACTING PROTEIN"/>
    <property type="match status" value="1"/>
</dbReference>
<name>A0A8H3IFZ0_9LECA</name>
<gene>
    <name evidence="6" type="ORF">GOMPHAMPRED_001760</name>
</gene>
<keyword evidence="4" id="KW-0175">Coiled coil</keyword>
<evidence type="ECO:0000256" key="3">
    <source>
        <dbReference type="ARBA" id="ARBA00023242"/>
    </source>
</evidence>
<comment type="subcellular location">
    <subcellularLocation>
        <location evidence="1">Nucleus</location>
    </subcellularLocation>
</comment>
<evidence type="ECO:0000313" key="7">
    <source>
        <dbReference type="Proteomes" id="UP000664169"/>
    </source>
</evidence>
<dbReference type="GO" id="GO:0006406">
    <property type="term" value="P:mRNA export from nucleus"/>
    <property type="evidence" value="ECO:0007669"/>
    <property type="project" value="TreeGrafter"/>
</dbReference>
<dbReference type="InterPro" id="IPR019163">
    <property type="entry name" value="THO_Thoc5"/>
</dbReference>
<comment type="similarity">
    <text evidence="2">Belongs to the THOC5 family.</text>
</comment>
<evidence type="ECO:0000313" key="6">
    <source>
        <dbReference type="EMBL" id="CAF9919360.1"/>
    </source>
</evidence>
<dbReference type="GO" id="GO:0000445">
    <property type="term" value="C:THO complex part of transcription export complex"/>
    <property type="evidence" value="ECO:0007669"/>
    <property type="project" value="TreeGrafter"/>
</dbReference>